<evidence type="ECO:0000313" key="1">
    <source>
        <dbReference type="EMBL" id="CAE2332975.1"/>
    </source>
</evidence>
<organism evidence="1">
    <name type="scientific">Paramoeba aestuarina</name>
    <dbReference type="NCBI Taxonomy" id="180227"/>
    <lineage>
        <taxon>Eukaryota</taxon>
        <taxon>Amoebozoa</taxon>
        <taxon>Discosea</taxon>
        <taxon>Flabellinia</taxon>
        <taxon>Dactylopodida</taxon>
        <taxon>Paramoebidae</taxon>
        <taxon>Paramoeba</taxon>
    </lineage>
</organism>
<dbReference type="EMBL" id="HBKR01035076">
    <property type="protein sequence ID" value="CAE2332975.1"/>
    <property type="molecule type" value="Transcribed_RNA"/>
</dbReference>
<sequence length="103" mass="11489">MKLEPKKNLEVIVKVLDGENNNRPCADFAKDGVLALQIIAPDETEIILEDFLPTGEPGEVQIQTSLEKVGTYKGMVMFNRHKVQGQGYADIVVAERKKLFGLF</sequence>
<name>A0A7S4UNS5_9EUKA</name>
<accession>A0A7S4UNS5</accession>
<dbReference type="AlphaFoldDB" id="A0A7S4UNS5"/>
<proteinExistence type="predicted"/>
<gene>
    <name evidence="1" type="ORF">NAES01612_LOCUS22953</name>
</gene>
<protein>
    <submittedName>
        <fullName evidence="1">Uncharacterized protein</fullName>
    </submittedName>
</protein>
<reference evidence="1" key="1">
    <citation type="submission" date="2021-01" db="EMBL/GenBank/DDBJ databases">
        <authorList>
            <person name="Corre E."/>
            <person name="Pelletier E."/>
            <person name="Niang G."/>
            <person name="Scheremetjew M."/>
            <person name="Finn R."/>
            <person name="Kale V."/>
            <person name="Holt S."/>
            <person name="Cochrane G."/>
            <person name="Meng A."/>
            <person name="Brown T."/>
            <person name="Cohen L."/>
        </authorList>
    </citation>
    <scope>NUCLEOTIDE SEQUENCE</scope>
    <source>
        <strain evidence="1">SoJaBio B1-5/56/2</strain>
    </source>
</reference>